<dbReference type="Proteomes" id="UP000267606">
    <property type="component" value="Unassembled WGS sequence"/>
</dbReference>
<proteinExistence type="predicted"/>
<accession>A0A183HTB1</accession>
<dbReference type="WBParaSite" id="OFLC_0001072301-mRNA-1">
    <property type="protein sequence ID" value="OFLC_0001072301-mRNA-1"/>
    <property type="gene ID" value="OFLC_0001072301"/>
</dbReference>
<evidence type="ECO:0000313" key="2">
    <source>
        <dbReference type="Proteomes" id="UP000267606"/>
    </source>
</evidence>
<name>A0A183HTB1_9BILA</name>
<dbReference type="EMBL" id="UZAJ01014618">
    <property type="protein sequence ID" value="VDO70811.1"/>
    <property type="molecule type" value="Genomic_DNA"/>
</dbReference>
<evidence type="ECO:0000313" key="3">
    <source>
        <dbReference type="WBParaSite" id="OFLC_0001072301-mRNA-1"/>
    </source>
</evidence>
<organism evidence="3">
    <name type="scientific">Onchocerca flexuosa</name>
    <dbReference type="NCBI Taxonomy" id="387005"/>
    <lineage>
        <taxon>Eukaryota</taxon>
        <taxon>Metazoa</taxon>
        <taxon>Ecdysozoa</taxon>
        <taxon>Nematoda</taxon>
        <taxon>Chromadorea</taxon>
        <taxon>Rhabditida</taxon>
        <taxon>Spirurina</taxon>
        <taxon>Spiruromorpha</taxon>
        <taxon>Filarioidea</taxon>
        <taxon>Onchocercidae</taxon>
        <taxon>Onchocerca</taxon>
    </lineage>
</organism>
<protein>
    <submittedName>
        <fullName evidence="1 3">Uncharacterized protein</fullName>
    </submittedName>
</protein>
<keyword evidence="2" id="KW-1185">Reference proteome</keyword>
<dbReference type="AlphaFoldDB" id="A0A183HTB1"/>
<reference evidence="1 2" key="2">
    <citation type="submission" date="2018-11" db="EMBL/GenBank/DDBJ databases">
        <authorList>
            <consortium name="Pathogen Informatics"/>
        </authorList>
    </citation>
    <scope>NUCLEOTIDE SEQUENCE [LARGE SCALE GENOMIC DNA]</scope>
</reference>
<evidence type="ECO:0000313" key="1">
    <source>
        <dbReference type="EMBL" id="VDO70811.1"/>
    </source>
</evidence>
<gene>
    <name evidence="1" type="ORF">OFLC_LOCUS10723</name>
</gene>
<sequence length="67" mass="8075">MIFLILKKHLKKIFKKVEKEAYEKCKRLGIEIDQLPLSLIDVIQIIDMYQQDPIIYDLEENSYFQIS</sequence>
<reference evidence="3" key="1">
    <citation type="submission" date="2016-06" db="UniProtKB">
        <authorList>
            <consortium name="WormBaseParasite"/>
        </authorList>
    </citation>
    <scope>IDENTIFICATION</scope>
</reference>